<comment type="similarity">
    <text evidence="7">Belongs to the MraZ family.</text>
</comment>
<dbReference type="SUPFAM" id="SSF89447">
    <property type="entry name" value="AbrB/MazE/MraZ-like"/>
    <property type="match status" value="1"/>
</dbReference>
<dbReference type="EMBL" id="VBAK01000143">
    <property type="protein sequence ID" value="TMI88224.1"/>
    <property type="molecule type" value="Genomic_DNA"/>
</dbReference>
<dbReference type="GO" id="GO:0000976">
    <property type="term" value="F:transcription cis-regulatory region binding"/>
    <property type="evidence" value="ECO:0007669"/>
    <property type="project" value="TreeGrafter"/>
</dbReference>
<dbReference type="GO" id="GO:0003700">
    <property type="term" value="F:DNA-binding transcription factor activity"/>
    <property type="evidence" value="ECO:0007669"/>
    <property type="project" value="UniProtKB-UniRule"/>
</dbReference>
<dbReference type="GO" id="GO:0009295">
    <property type="term" value="C:nucleoid"/>
    <property type="evidence" value="ECO:0007669"/>
    <property type="project" value="UniProtKB-SubCell"/>
</dbReference>
<feature type="domain" description="SpoVT-AbrB" evidence="8">
    <location>
        <begin position="20"/>
        <end position="62"/>
    </location>
</feature>
<keyword evidence="5 7" id="KW-0238">DNA-binding</keyword>
<dbReference type="GO" id="GO:2000143">
    <property type="term" value="P:negative regulation of DNA-templated transcription initiation"/>
    <property type="evidence" value="ECO:0007669"/>
    <property type="project" value="TreeGrafter"/>
</dbReference>
<organism evidence="9 10">
    <name type="scientific">Candidatus Segetimicrobium genomatis</name>
    <dbReference type="NCBI Taxonomy" id="2569760"/>
    <lineage>
        <taxon>Bacteria</taxon>
        <taxon>Bacillati</taxon>
        <taxon>Candidatus Sysuimicrobiota</taxon>
        <taxon>Candidatus Sysuimicrobiia</taxon>
        <taxon>Candidatus Sysuimicrobiales</taxon>
        <taxon>Candidatus Segetimicrobiaceae</taxon>
        <taxon>Candidatus Segetimicrobium</taxon>
    </lineage>
</organism>
<dbReference type="CDD" id="cd16320">
    <property type="entry name" value="MraZ_N"/>
    <property type="match status" value="1"/>
</dbReference>
<dbReference type="PROSITE" id="PS51740">
    <property type="entry name" value="SPOVT_ABRB"/>
    <property type="match status" value="2"/>
</dbReference>
<proteinExistence type="inferred from homology"/>
<dbReference type="InterPro" id="IPR035644">
    <property type="entry name" value="MraZ_C"/>
</dbReference>
<evidence type="ECO:0000313" key="10">
    <source>
        <dbReference type="Proteomes" id="UP000318509"/>
    </source>
</evidence>
<keyword evidence="2 7" id="KW-0963">Cytoplasm</keyword>
<dbReference type="AlphaFoldDB" id="A0A537JXI9"/>
<evidence type="ECO:0000256" key="7">
    <source>
        <dbReference type="HAMAP-Rule" id="MF_01008"/>
    </source>
</evidence>
<evidence type="ECO:0000256" key="5">
    <source>
        <dbReference type="ARBA" id="ARBA00023125"/>
    </source>
</evidence>
<dbReference type="HAMAP" id="MF_01008">
    <property type="entry name" value="MraZ"/>
    <property type="match status" value="1"/>
</dbReference>
<dbReference type="InterPro" id="IPR020603">
    <property type="entry name" value="MraZ_dom"/>
</dbReference>
<dbReference type="Pfam" id="PF02381">
    <property type="entry name" value="MraZ"/>
    <property type="match status" value="2"/>
</dbReference>
<keyword evidence="3" id="KW-0677">Repeat</keyword>
<dbReference type="CDD" id="cd16321">
    <property type="entry name" value="MraZ_C"/>
    <property type="match status" value="1"/>
</dbReference>
<evidence type="ECO:0000259" key="8">
    <source>
        <dbReference type="PROSITE" id="PS51740"/>
    </source>
</evidence>
<reference evidence="9 10" key="1">
    <citation type="journal article" date="2019" name="Nat. Microbiol.">
        <title>Mediterranean grassland soil C-N compound turnover is dependent on rainfall and depth, and is mediated by genomically divergent microorganisms.</title>
        <authorList>
            <person name="Diamond S."/>
            <person name="Andeer P.F."/>
            <person name="Li Z."/>
            <person name="Crits-Christoph A."/>
            <person name="Burstein D."/>
            <person name="Anantharaman K."/>
            <person name="Lane K.R."/>
            <person name="Thomas B.C."/>
            <person name="Pan C."/>
            <person name="Northen T.R."/>
            <person name="Banfield J.F."/>
        </authorList>
    </citation>
    <scope>NUCLEOTIDE SEQUENCE [LARGE SCALE GENOMIC DNA]</scope>
    <source>
        <strain evidence="9">NP_3</strain>
    </source>
</reference>
<dbReference type="InterPro" id="IPR007159">
    <property type="entry name" value="SpoVT-AbrB_dom"/>
</dbReference>
<evidence type="ECO:0000256" key="6">
    <source>
        <dbReference type="ARBA" id="ARBA00023163"/>
    </source>
</evidence>
<evidence type="ECO:0000256" key="4">
    <source>
        <dbReference type="ARBA" id="ARBA00023015"/>
    </source>
</evidence>
<keyword evidence="6 7" id="KW-0804">Transcription</keyword>
<evidence type="ECO:0000256" key="1">
    <source>
        <dbReference type="ARBA" id="ARBA00013860"/>
    </source>
</evidence>
<protein>
    <recommendedName>
        <fullName evidence="1 7">Transcriptional regulator MraZ</fullName>
    </recommendedName>
</protein>
<dbReference type="InterPro" id="IPR037914">
    <property type="entry name" value="SpoVT-AbrB_sf"/>
</dbReference>
<dbReference type="InterPro" id="IPR003444">
    <property type="entry name" value="MraZ"/>
</dbReference>
<feature type="domain" description="SpoVT-AbrB" evidence="8">
    <location>
        <begin position="88"/>
        <end position="131"/>
    </location>
</feature>
<name>A0A537JXI9_9BACT</name>
<keyword evidence="4 7" id="KW-0805">Transcription regulation</keyword>
<dbReference type="Gene3D" id="3.40.1550.20">
    <property type="entry name" value="Transcriptional regulator MraZ domain"/>
    <property type="match status" value="1"/>
</dbReference>
<evidence type="ECO:0000256" key="2">
    <source>
        <dbReference type="ARBA" id="ARBA00022490"/>
    </source>
</evidence>
<evidence type="ECO:0000313" key="9">
    <source>
        <dbReference type="EMBL" id="TMI88224.1"/>
    </source>
</evidence>
<evidence type="ECO:0000256" key="3">
    <source>
        <dbReference type="ARBA" id="ARBA00022737"/>
    </source>
</evidence>
<comment type="subunit">
    <text evidence="7">Forms oligomers.</text>
</comment>
<dbReference type="PANTHER" id="PTHR34701:SF1">
    <property type="entry name" value="TRANSCRIPTIONAL REGULATOR MRAZ"/>
    <property type="match status" value="1"/>
</dbReference>
<sequence length="155" mass="17960">MDRRDKWGAGWARRRMLRGEAEYALDEKGRVVIPPKFRTAMGHRVIATRWVDPCLAVFPTGEWQAFEAKIRAQPLKNRDFVRLILSGAEDCDLDRQGRIYLPPHLRKYAGISRDVTIIGMGVRLEMWSTPLWRTRLKKVVKAPEALAKHLDELIL</sequence>
<dbReference type="InterPro" id="IPR038619">
    <property type="entry name" value="MraZ_sf"/>
</dbReference>
<dbReference type="PANTHER" id="PTHR34701">
    <property type="entry name" value="TRANSCRIPTIONAL REGULATOR MRAZ"/>
    <property type="match status" value="1"/>
</dbReference>
<comment type="caution">
    <text evidence="9">The sequence shown here is derived from an EMBL/GenBank/DDBJ whole genome shotgun (WGS) entry which is preliminary data.</text>
</comment>
<gene>
    <name evidence="7 9" type="primary">mraZ</name>
    <name evidence="9" type="ORF">E6H00_13350</name>
</gene>
<dbReference type="NCBIfam" id="TIGR00242">
    <property type="entry name" value="division/cell wall cluster transcriptional repressor MraZ"/>
    <property type="match status" value="1"/>
</dbReference>
<comment type="subcellular location">
    <subcellularLocation>
        <location evidence="7">Cytoplasm</location>
        <location evidence="7">Nucleoid</location>
    </subcellularLocation>
</comment>
<dbReference type="Proteomes" id="UP000318509">
    <property type="component" value="Unassembled WGS sequence"/>
</dbReference>
<dbReference type="InterPro" id="IPR035642">
    <property type="entry name" value="MraZ_N"/>
</dbReference>
<accession>A0A537JXI9</accession>
<dbReference type="GO" id="GO:0005737">
    <property type="term" value="C:cytoplasm"/>
    <property type="evidence" value="ECO:0007669"/>
    <property type="project" value="UniProtKB-UniRule"/>
</dbReference>